<protein>
    <submittedName>
        <fullName evidence="2">Uncharacterized protein</fullName>
    </submittedName>
</protein>
<sequence length="71" mass="7583">MAEDDVVGDVLGGSKAYQGVLRRSVCIQRQQGALRKEKQVKEGESYRGLKGSSSKTRGNGIDPVVGVCNDT</sequence>
<feature type="region of interest" description="Disordered" evidence="1">
    <location>
        <begin position="38"/>
        <end position="71"/>
    </location>
</feature>
<evidence type="ECO:0000313" key="3">
    <source>
        <dbReference type="Proteomes" id="UP001055172"/>
    </source>
</evidence>
<organism evidence="2 3">
    <name type="scientific">Colletotrichum liriopes</name>
    <dbReference type="NCBI Taxonomy" id="708192"/>
    <lineage>
        <taxon>Eukaryota</taxon>
        <taxon>Fungi</taxon>
        <taxon>Dikarya</taxon>
        <taxon>Ascomycota</taxon>
        <taxon>Pezizomycotina</taxon>
        <taxon>Sordariomycetes</taxon>
        <taxon>Hypocreomycetidae</taxon>
        <taxon>Glomerellales</taxon>
        <taxon>Glomerellaceae</taxon>
        <taxon>Colletotrichum</taxon>
        <taxon>Colletotrichum spaethianum species complex</taxon>
    </lineage>
</organism>
<dbReference type="AlphaFoldDB" id="A0AA37GKS2"/>
<dbReference type="Proteomes" id="UP001055172">
    <property type="component" value="Unassembled WGS sequence"/>
</dbReference>
<reference evidence="2 3" key="1">
    <citation type="submission" date="2021-07" db="EMBL/GenBank/DDBJ databases">
        <title>Genome data of Colletotrichum spaethianum.</title>
        <authorList>
            <person name="Utami Y.D."/>
            <person name="Hiruma K."/>
        </authorList>
    </citation>
    <scope>NUCLEOTIDE SEQUENCE [LARGE SCALE GENOMIC DNA]</scope>
    <source>
        <strain evidence="2 3">MAFF 242679</strain>
    </source>
</reference>
<evidence type="ECO:0000313" key="2">
    <source>
        <dbReference type="EMBL" id="GJC82844.1"/>
    </source>
</evidence>
<accession>A0AA37GKS2</accession>
<proteinExistence type="predicted"/>
<keyword evidence="3" id="KW-1185">Reference proteome</keyword>
<comment type="caution">
    <text evidence="2">The sequence shown here is derived from an EMBL/GenBank/DDBJ whole genome shotgun (WGS) entry which is preliminary data.</text>
</comment>
<feature type="compositionally biased region" description="Basic and acidic residues" evidence="1">
    <location>
        <begin position="38"/>
        <end position="47"/>
    </location>
</feature>
<name>A0AA37GKS2_9PEZI</name>
<dbReference type="EMBL" id="BPPX01000010">
    <property type="protein sequence ID" value="GJC82844.1"/>
    <property type="molecule type" value="Genomic_DNA"/>
</dbReference>
<evidence type="ECO:0000256" key="1">
    <source>
        <dbReference type="SAM" id="MobiDB-lite"/>
    </source>
</evidence>
<gene>
    <name evidence="2" type="ORF">ColLi_05682</name>
</gene>